<keyword evidence="4" id="KW-1185">Reference proteome</keyword>
<feature type="region of interest" description="Disordered" evidence="1">
    <location>
        <begin position="30"/>
        <end position="60"/>
    </location>
</feature>
<feature type="compositionally biased region" description="Low complexity" evidence="1">
    <location>
        <begin position="48"/>
        <end position="60"/>
    </location>
</feature>
<accession>A0ABV3P2Y2</accession>
<feature type="compositionally biased region" description="Basic residues" evidence="1">
    <location>
        <begin position="37"/>
        <end position="47"/>
    </location>
</feature>
<gene>
    <name evidence="3" type="ORF">AB1207_04485</name>
</gene>
<evidence type="ECO:0000313" key="4">
    <source>
        <dbReference type="Proteomes" id="UP001555826"/>
    </source>
</evidence>
<evidence type="ECO:0008006" key="5">
    <source>
        <dbReference type="Google" id="ProtNLM"/>
    </source>
</evidence>
<name>A0ABV3P2Y2_9ACTN</name>
<reference evidence="3 4" key="1">
    <citation type="submission" date="2024-07" db="EMBL/GenBank/DDBJ databases">
        <authorList>
            <person name="Thanompreechachai J."/>
            <person name="Duangmal K."/>
        </authorList>
    </citation>
    <scope>NUCLEOTIDE SEQUENCE [LARGE SCALE GENOMIC DNA]</scope>
    <source>
        <strain evidence="3 4">KCTC 19886</strain>
    </source>
</reference>
<feature type="transmembrane region" description="Helical" evidence="2">
    <location>
        <begin position="12"/>
        <end position="33"/>
    </location>
</feature>
<sequence length="222" mass="21850">MSGPVGGVATASPLLVAGLLLAAGLLGPGRRGAWPRSPRRRRRRGRSRTAGPRAGPSVPELQAAARAEQVAALLRAGVAPATAWALLDAAPAGSVPSPVVAPGASSGVAPGERVVHVVRRLVATTGAPAAEALDACAAGLRADAAARAAVRTALAGARLSARTVSALPLLGVVLGALLGARPWEVLAASAAGRASAVAGLVLLVAGHRWSARLVRRAAAAGR</sequence>
<keyword evidence="2" id="KW-0812">Transmembrane</keyword>
<comment type="caution">
    <text evidence="3">The sequence shown here is derived from an EMBL/GenBank/DDBJ whole genome shotgun (WGS) entry which is preliminary data.</text>
</comment>
<organism evidence="3 4">
    <name type="scientific">Kineococcus endophyticus</name>
    <dbReference type="NCBI Taxonomy" id="1181883"/>
    <lineage>
        <taxon>Bacteria</taxon>
        <taxon>Bacillati</taxon>
        <taxon>Actinomycetota</taxon>
        <taxon>Actinomycetes</taxon>
        <taxon>Kineosporiales</taxon>
        <taxon>Kineosporiaceae</taxon>
        <taxon>Kineococcus</taxon>
    </lineage>
</organism>
<evidence type="ECO:0000313" key="3">
    <source>
        <dbReference type="EMBL" id="MEW9263992.1"/>
    </source>
</evidence>
<dbReference type="EMBL" id="JBFNQN010000003">
    <property type="protein sequence ID" value="MEW9263992.1"/>
    <property type="molecule type" value="Genomic_DNA"/>
</dbReference>
<dbReference type="RefSeq" id="WP_367636597.1">
    <property type="nucleotide sequence ID" value="NZ_JBFNQN010000003.1"/>
</dbReference>
<feature type="transmembrane region" description="Helical" evidence="2">
    <location>
        <begin position="159"/>
        <end position="180"/>
    </location>
</feature>
<dbReference type="Proteomes" id="UP001555826">
    <property type="component" value="Unassembled WGS sequence"/>
</dbReference>
<keyword evidence="2" id="KW-0472">Membrane</keyword>
<proteinExistence type="predicted"/>
<feature type="transmembrane region" description="Helical" evidence="2">
    <location>
        <begin position="186"/>
        <end position="206"/>
    </location>
</feature>
<evidence type="ECO:0000256" key="2">
    <source>
        <dbReference type="SAM" id="Phobius"/>
    </source>
</evidence>
<keyword evidence="2" id="KW-1133">Transmembrane helix</keyword>
<protein>
    <recommendedName>
        <fullName evidence="5">Tight adherence protein B</fullName>
    </recommendedName>
</protein>
<evidence type="ECO:0000256" key="1">
    <source>
        <dbReference type="SAM" id="MobiDB-lite"/>
    </source>
</evidence>